<dbReference type="AlphaFoldDB" id="A0A1I3HPV3"/>
<gene>
    <name evidence="1" type="ORF">SAMN05216258_106106</name>
</gene>
<keyword evidence="2" id="KW-1185">Reference proteome</keyword>
<name>A0A1I3HPV3_9RHOB</name>
<evidence type="ECO:0000313" key="1">
    <source>
        <dbReference type="EMBL" id="SFI37619.1"/>
    </source>
</evidence>
<reference evidence="1 2" key="1">
    <citation type="submission" date="2016-10" db="EMBL/GenBank/DDBJ databases">
        <authorList>
            <person name="de Groot N.N."/>
        </authorList>
    </citation>
    <scope>NUCLEOTIDE SEQUENCE [LARGE SCALE GENOMIC DNA]</scope>
    <source>
        <strain evidence="1 2">CGMCC 1.11030</strain>
    </source>
</reference>
<proteinExistence type="predicted"/>
<dbReference type="Proteomes" id="UP000199377">
    <property type="component" value="Unassembled WGS sequence"/>
</dbReference>
<protein>
    <submittedName>
        <fullName evidence="1">Uncharacterized protein</fullName>
    </submittedName>
</protein>
<accession>A0A1I3HPV3</accession>
<dbReference type="EMBL" id="FOQH01000006">
    <property type="protein sequence ID" value="SFI37619.1"/>
    <property type="molecule type" value="Genomic_DNA"/>
</dbReference>
<sequence length="533" mass="56124">MAERRRYRLTFRYGWGLSFLRGNAVIASREPMVRRTPQVLAVLSAAMLATAVPAAADGTEDASASAGDGACCSALSEAPRRWGPRLPRPLRELRREEPVWLFPEPTPTGRPIHFAPAASATLTTPEFSVSGAYYGALPFGLPDRLPKAQITASGATPDFEMPADLSLDTLLGSLRALHLPEGEARIDVAGHWASARYDADAGRLSLTAPLLGLDRDFAAETGRDAERILRRLWRKHRSTIETAYLQWSAAHNSRDPVAGNPWSTMTLMATGGIDSFFYTSSLTESGGRPVMMLRGLGAGDQDLRGAGWRGERGGLPGAGPVEAGAPDGFSGTATAAAPLGYGGRAQVVFSAPVSWAATGGAHRLNGAAGVGLLAEVTPNWTLGLMAQGGLGAQTDAGAAWIAGGSVASRYTLQAADGTSVSVLNSVSSLTTLPFEYAGRRVDYDLDNIAMRNAVAAERPISAPDGIRPMHLLGVELSETRFTGDALYIEQSWEAAITWRRVDPGLGEVAAARLSALATDAGDTGARLSLDLAF</sequence>
<organism evidence="1 2">
    <name type="scientific">Albimonas pacifica</name>
    <dbReference type="NCBI Taxonomy" id="1114924"/>
    <lineage>
        <taxon>Bacteria</taxon>
        <taxon>Pseudomonadati</taxon>
        <taxon>Pseudomonadota</taxon>
        <taxon>Alphaproteobacteria</taxon>
        <taxon>Rhodobacterales</taxon>
        <taxon>Paracoccaceae</taxon>
        <taxon>Albimonas</taxon>
    </lineage>
</organism>
<evidence type="ECO:0000313" key="2">
    <source>
        <dbReference type="Proteomes" id="UP000199377"/>
    </source>
</evidence>